<protein>
    <submittedName>
        <fullName evidence="2">Lytic polysaccharide monooxygenase</fullName>
    </submittedName>
</protein>
<dbReference type="PANTHER" id="PTHR36182:SF2">
    <property type="entry name" value="LYTIC POLYSACCHARIDE MONOOXYGENASE"/>
    <property type="match status" value="1"/>
</dbReference>
<keyword evidence="2" id="KW-0560">Oxidoreductase</keyword>
<dbReference type="Proteomes" id="UP000800200">
    <property type="component" value="Unassembled WGS sequence"/>
</dbReference>
<keyword evidence="3" id="KW-1185">Reference proteome</keyword>
<organism evidence="2 3">
    <name type="scientific">Zopfia rhizophila CBS 207.26</name>
    <dbReference type="NCBI Taxonomy" id="1314779"/>
    <lineage>
        <taxon>Eukaryota</taxon>
        <taxon>Fungi</taxon>
        <taxon>Dikarya</taxon>
        <taxon>Ascomycota</taxon>
        <taxon>Pezizomycotina</taxon>
        <taxon>Dothideomycetes</taxon>
        <taxon>Dothideomycetes incertae sedis</taxon>
        <taxon>Zopfiaceae</taxon>
        <taxon>Zopfia</taxon>
    </lineage>
</organism>
<feature type="non-terminal residue" evidence="2">
    <location>
        <position position="367"/>
    </location>
</feature>
<dbReference type="OrthoDB" id="2342176at2759"/>
<feature type="compositionally biased region" description="Low complexity" evidence="1">
    <location>
        <begin position="213"/>
        <end position="225"/>
    </location>
</feature>
<feature type="compositionally biased region" description="Polar residues" evidence="1">
    <location>
        <begin position="226"/>
        <end position="238"/>
    </location>
</feature>
<evidence type="ECO:0000313" key="2">
    <source>
        <dbReference type="EMBL" id="KAF2189781.1"/>
    </source>
</evidence>
<dbReference type="PANTHER" id="PTHR36182">
    <property type="entry name" value="PROTEIN, PUTATIVE (AFU_ORTHOLOGUE AFUA_6G10930)-RELATED"/>
    <property type="match status" value="1"/>
</dbReference>
<feature type="non-terminal residue" evidence="2">
    <location>
        <position position="1"/>
    </location>
</feature>
<feature type="compositionally biased region" description="Low complexity" evidence="1">
    <location>
        <begin position="243"/>
        <end position="269"/>
    </location>
</feature>
<dbReference type="AlphaFoldDB" id="A0A6A6ED50"/>
<reference evidence="2" key="1">
    <citation type="journal article" date="2020" name="Stud. Mycol.">
        <title>101 Dothideomycetes genomes: a test case for predicting lifestyles and emergence of pathogens.</title>
        <authorList>
            <person name="Haridas S."/>
            <person name="Albert R."/>
            <person name="Binder M."/>
            <person name="Bloem J."/>
            <person name="Labutti K."/>
            <person name="Salamov A."/>
            <person name="Andreopoulos B."/>
            <person name="Baker S."/>
            <person name="Barry K."/>
            <person name="Bills G."/>
            <person name="Bluhm B."/>
            <person name="Cannon C."/>
            <person name="Castanera R."/>
            <person name="Culley D."/>
            <person name="Daum C."/>
            <person name="Ezra D."/>
            <person name="Gonzalez J."/>
            <person name="Henrissat B."/>
            <person name="Kuo A."/>
            <person name="Liang C."/>
            <person name="Lipzen A."/>
            <person name="Lutzoni F."/>
            <person name="Magnuson J."/>
            <person name="Mondo S."/>
            <person name="Nolan M."/>
            <person name="Ohm R."/>
            <person name="Pangilinan J."/>
            <person name="Park H.-J."/>
            <person name="Ramirez L."/>
            <person name="Alfaro M."/>
            <person name="Sun H."/>
            <person name="Tritt A."/>
            <person name="Yoshinaga Y."/>
            <person name="Zwiers L.-H."/>
            <person name="Turgeon B."/>
            <person name="Goodwin S."/>
            <person name="Spatafora J."/>
            <person name="Crous P."/>
            <person name="Grigoriev I."/>
        </authorList>
    </citation>
    <scope>NUCLEOTIDE SEQUENCE</scope>
    <source>
        <strain evidence="2">CBS 207.26</strain>
    </source>
</reference>
<feature type="region of interest" description="Disordered" evidence="1">
    <location>
        <begin position="202"/>
        <end position="269"/>
    </location>
</feature>
<gene>
    <name evidence="2" type="ORF">K469DRAFT_501948</name>
</gene>
<proteinExistence type="predicted"/>
<dbReference type="Gene3D" id="2.70.50.70">
    <property type="match status" value="1"/>
</dbReference>
<dbReference type="EMBL" id="ML994620">
    <property type="protein sequence ID" value="KAF2189781.1"/>
    <property type="molecule type" value="Genomic_DNA"/>
</dbReference>
<dbReference type="GO" id="GO:0004497">
    <property type="term" value="F:monooxygenase activity"/>
    <property type="evidence" value="ECO:0007669"/>
    <property type="project" value="UniProtKB-KW"/>
</dbReference>
<keyword evidence="2" id="KW-0503">Monooxygenase</keyword>
<feature type="region of interest" description="Disordered" evidence="1">
    <location>
        <begin position="287"/>
        <end position="317"/>
    </location>
</feature>
<sequence length="367" mass="37225">ILLTLAGSAFGHMIMTRPVPYNVDNLDSSPLSSQGDNYPCKVQGGGYKVSQMNKWKVGSQQTLTFKGTAVHGGGSCQVAVTLDKEPTKSSKFKAIYSIEGGCPGVGGVSEFPFTVPEELPNGEYTMAWTWFNRVGNREMYMNCAPITVSGGKDDKSDFEKLPDMAVANVGGVSTCKNAEGKDYLFDHPGKYKTKTGNGPFAPLCGGGAGAPGGSPQQPVAPGGAPSQTPNTSIPSQAPNPGIPSQAPASQPVASQPTAAPTSAPAGGSPKLTSTVFTMVTVTGAPSVGSPSVASSASPSAPAAQPSAPAAPGGGAGSCGTDGEIVCQGEDQFGICNHGKVDFQPVAAGTKCQGGKIAKRAFTHRAQR</sequence>
<feature type="compositionally biased region" description="Low complexity" evidence="1">
    <location>
        <begin position="287"/>
        <end position="310"/>
    </location>
</feature>
<name>A0A6A6ED50_9PEZI</name>
<accession>A0A6A6ED50</accession>
<evidence type="ECO:0000256" key="1">
    <source>
        <dbReference type="SAM" id="MobiDB-lite"/>
    </source>
</evidence>
<evidence type="ECO:0000313" key="3">
    <source>
        <dbReference type="Proteomes" id="UP000800200"/>
    </source>
</evidence>